<evidence type="ECO:0000313" key="7">
    <source>
        <dbReference type="Proteomes" id="UP000030013"/>
    </source>
</evidence>
<dbReference type="Gene3D" id="1.10.10.10">
    <property type="entry name" value="Winged helix-like DNA-binding domain superfamily/Winged helix DNA-binding domain"/>
    <property type="match status" value="1"/>
</dbReference>
<dbReference type="EMBL" id="AVPL01000012">
    <property type="protein sequence ID" value="KGN41813.1"/>
    <property type="molecule type" value="Genomic_DNA"/>
</dbReference>
<dbReference type="InterPro" id="IPR013325">
    <property type="entry name" value="RNA_pol_sigma_r2"/>
</dbReference>
<feature type="region of interest" description="Disordered" evidence="5">
    <location>
        <begin position="1"/>
        <end position="26"/>
    </location>
</feature>
<dbReference type="GO" id="GO:0006352">
    <property type="term" value="P:DNA-templated transcription initiation"/>
    <property type="evidence" value="ECO:0007669"/>
    <property type="project" value="InterPro"/>
</dbReference>
<dbReference type="AlphaFoldDB" id="A0A0A0JX88"/>
<evidence type="ECO:0000313" key="6">
    <source>
        <dbReference type="EMBL" id="KGN41813.1"/>
    </source>
</evidence>
<dbReference type="GO" id="GO:0016987">
    <property type="term" value="F:sigma factor activity"/>
    <property type="evidence" value="ECO:0007669"/>
    <property type="project" value="UniProtKB-KW"/>
</dbReference>
<name>A0A0A0JX88_9MICO</name>
<evidence type="ECO:0000256" key="4">
    <source>
        <dbReference type="ARBA" id="ARBA00023163"/>
    </source>
</evidence>
<dbReference type="RefSeq" id="WP_084108426.1">
    <property type="nucleotide sequence ID" value="NZ_AVPL01000012.1"/>
</dbReference>
<dbReference type="InterPro" id="IPR014284">
    <property type="entry name" value="RNA_pol_sigma-70_dom"/>
</dbReference>
<comment type="similarity">
    <text evidence="1">Belongs to the sigma-70 factor family. ECF subfamily.</text>
</comment>
<dbReference type="Gene3D" id="1.10.1740.10">
    <property type="match status" value="1"/>
</dbReference>
<dbReference type="SUPFAM" id="SSF88946">
    <property type="entry name" value="Sigma2 domain of RNA polymerase sigma factors"/>
    <property type="match status" value="1"/>
</dbReference>
<dbReference type="PANTHER" id="PTHR43133">
    <property type="entry name" value="RNA POLYMERASE ECF-TYPE SIGMA FACTO"/>
    <property type="match status" value="1"/>
</dbReference>
<keyword evidence="4" id="KW-0804">Transcription</keyword>
<accession>A0A0A0JX88</accession>
<dbReference type="Proteomes" id="UP000030013">
    <property type="component" value="Unassembled WGS sequence"/>
</dbReference>
<keyword evidence="3" id="KW-0731">Sigma factor</keyword>
<dbReference type="NCBIfam" id="TIGR02937">
    <property type="entry name" value="sigma70-ECF"/>
    <property type="match status" value="1"/>
</dbReference>
<organism evidence="6 7">
    <name type="scientific">Knoellia aerolata DSM 18566</name>
    <dbReference type="NCBI Taxonomy" id="1385519"/>
    <lineage>
        <taxon>Bacteria</taxon>
        <taxon>Bacillati</taxon>
        <taxon>Actinomycetota</taxon>
        <taxon>Actinomycetes</taxon>
        <taxon>Micrococcales</taxon>
        <taxon>Intrasporangiaceae</taxon>
        <taxon>Knoellia</taxon>
    </lineage>
</organism>
<keyword evidence="7" id="KW-1185">Reference proteome</keyword>
<proteinExistence type="inferred from homology"/>
<dbReference type="InterPro" id="IPR013324">
    <property type="entry name" value="RNA_pol_sigma_r3/r4-like"/>
</dbReference>
<comment type="caution">
    <text evidence="6">The sequence shown here is derived from an EMBL/GenBank/DDBJ whole genome shotgun (WGS) entry which is preliminary data.</text>
</comment>
<keyword evidence="2" id="KW-0805">Transcription regulation</keyword>
<reference evidence="6 7" key="1">
    <citation type="submission" date="2013-08" db="EMBL/GenBank/DDBJ databases">
        <title>The genome sequence of Knoellia aerolata.</title>
        <authorList>
            <person name="Zhu W."/>
            <person name="Wang G."/>
        </authorList>
    </citation>
    <scope>NUCLEOTIDE SEQUENCE [LARGE SCALE GENOMIC DNA]</scope>
    <source>
        <strain evidence="6 7">DSM 18566</strain>
    </source>
</reference>
<dbReference type="InterPro" id="IPR036388">
    <property type="entry name" value="WH-like_DNA-bd_sf"/>
</dbReference>
<protein>
    <recommendedName>
        <fullName evidence="8">RNA polymerase subunit sigma-24</fullName>
    </recommendedName>
</protein>
<evidence type="ECO:0000256" key="2">
    <source>
        <dbReference type="ARBA" id="ARBA00023015"/>
    </source>
</evidence>
<feature type="region of interest" description="Disordered" evidence="5">
    <location>
        <begin position="219"/>
        <end position="241"/>
    </location>
</feature>
<evidence type="ECO:0000256" key="3">
    <source>
        <dbReference type="ARBA" id="ARBA00023082"/>
    </source>
</evidence>
<dbReference type="STRING" id="1385519.N801_04605"/>
<dbReference type="InterPro" id="IPR039425">
    <property type="entry name" value="RNA_pol_sigma-70-like"/>
</dbReference>
<evidence type="ECO:0000256" key="1">
    <source>
        <dbReference type="ARBA" id="ARBA00010641"/>
    </source>
</evidence>
<evidence type="ECO:0000256" key="5">
    <source>
        <dbReference type="SAM" id="MobiDB-lite"/>
    </source>
</evidence>
<sequence length="241" mass="26625">MSDIGRERLLAPSDQGATRPPADDGVPEDWVSALSSSGADQQAAMRALHDLMVRAAAHQVWRMRSALPDASPGTVDVIVNQAADEAMTALLRKLHTFEGRSRFTTWAFKFAILQAATDVRRLQWQHREVELRDLDLERVPHDTHDGPERQAEGADLARAVAGAMDTCLTPHQRRVAVALLVDGVPIDVLAERLGSNRNALYKTVHDVRRRLREDLTQRGYLPVDSSRTDLDPHPHATAGSS</sequence>
<dbReference type="SUPFAM" id="SSF88659">
    <property type="entry name" value="Sigma3 and sigma4 domains of RNA polymerase sigma factors"/>
    <property type="match status" value="1"/>
</dbReference>
<dbReference type="PANTHER" id="PTHR43133:SF51">
    <property type="entry name" value="RNA POLYMERASE SIGMA FACTOR"/>
    <property type="match status" value="1"/>
</dbReference>
<evidence type="ECO:0008006" key="8">
    <source>
        <dbReference type="Google" id="ProtNLM"/>
    </source>
</evidence>
<dbReference type="eggNOG" id="COG1595">
    <property type="taxonomic scope" value="Bacteria"/>
</dbReference>
<gene>
    <name evidence="6" type="ORF">N801_04605</name>
</gene>